<evidence type="ECO:0000313" key="3">
    <source>
        <dbReference type="Proteomes" id="UP000236416"/>
    </source>
</evidence>
<gene>
    <name evidence="2" type="ORF">C2134_02825</name>
</gene>
<protein>
    <submittedName>
        <fullName evidence="2">Uncharacterized protein</fullName>
    </submittedName>
</protein>
<accession>A0A2K4MSQ8</accession>
<reference evidence="2 3" key="1">
    <citation type="submission" date="2018-01" db="EMBL/GenBank/DDBJ databases">
        <title>Genomic Sequence of Chromobacterium MWU13-2610 from wild cranberry bogs within the Cape Cod National Seashore.</title>
        <authorList>
            <person name="O'Hara-Hanley K."/>
            <person name="Soby S."/>
            <person name="Harrison A."/>
        </authorList>
    </citation>
    <scope>NUCLEOTIDE SEQUENCE [LARGE SCALE GENOMIC DNA]</scope>
    <source>
        <strain evidence="2 3">MWU13-2610</strain>
    </source>
</reference>
<feature type="region of interest" description="Disordered" evidence="1">
    <location>
        <begin position="1"/>
        <end position="28"/>
    </location>
</feature>
<feature type="compositionally biased region" description="Low complexity" evidence="1">
    <location>
        <begin position="85"/>
        <end position="112"/>
    </location>
</feature>
<dbReference type="RefSeq" id="WP_103317403.1">
    <property type="nucleotide sequence ID" value="NZ_PPTF01000013.1"/>
</dbReference>
<dbReference type="AlphaFoldDB" id="A0A2K4MSQ8"/>
<dbReference type="EMBL" id="PPTF01000013">
    <property type="protein sequence ID" value="POB00142.1"/>
    <property type="molecule type" value="Genomic_DNA"/>
</dbReference>
<evidence type="ECO:0000313" key="2">
    <source>
        <dbReference type="EMBL" id="POB00142.1"/>
    </source>
</evidence>
<sequence>MSNTLASNEQARQQLNSLRPQPTAESKAARIRQLLPDIEDAMRRGISQTDILNALAGAGIQMTLDELRNALYRARRQLRKASHETTQTPAPAQRQPAAPAAAARTQQPIRQPSSIAEQWQQARDNPPEWK</sequence>
<keyword evidence="3" id="KW-1185">Reference proteome</keyword>
<comment type="caution">
    <text evidence="2">The sequence shown here is derived from an EMBL/GenBank/DDBJ whole genome shotgun (WGS) entry which is preliminary data.</text>
</comment>
<proteinExistence type="predicted"/>
<evidence type="ECO:0000256" key="1">
    <source>
        <dbReference type="SAM" id="MobiDB-lite"/>
    </source>
</evidence>
<name>A0A2K4MSQ8_9NEIS</name>
<feature type="compositionally biased region" description="Polar residues" evidence="1">
    <location>
        <begin position="113"/>
        <end position="123"/>
    </location>
</feature>
<feature type="region of interest" description="Disordered" evidence="1">
    <location>
        <begin position="76"/>
        <end position="130"/>
    </location>
</feature>
<dbReference type="Proteomes" id="UP000236416">
    <property type="component" value="Unassembled WGS sequence"/>
</dbReference>
<organism evidence="2 3">
    <name type="scientific">Chromobacterium sinusclupearum</name>
    <dbReference type="NCBI Taxonomy" id="2077146"/>
    <lineage>
        <taxon>Bacteria</taxon>
        <taxon>Pseudomonadati</taxon>
        <taxon>Pseudomonadota</taxon>
        <taxon>Betaproteobacteria</taxon>
        <taxon>Neisseriales</taxon>
        <taxon>Chromobacteriaceae</taxon>
        <taxon>Chromobacterium</taxon>
    </lineage>
</organism>
<feature type="compositionally biased region" description="Polar residues" evidence="1">
    <location>
        <begin position="1"/>
        <end position="24"/>
    </location>
</feature>